<gene>
    <name evidence="2" type="ORF">JW592_10465</name>
</gene>
<dbReference type="SUPFAM" id="SSF47413">
    <property type="entry name" value="lambda repressor-like DNA-binding domains"/>
    <property type="match status" value="1"/>
</dbReference>
<name>A0ABS3WRY1_9ACTN</name>
<evidence type="ECO:0000313" key="3">
    <source>
        <dbReference type="Proteomes" id="UP001518976"/>
    </source>
</evidence>
<dbReference type="Gene3D" id="1.10.260.40">
    <property type="entry name" value="lambda repressor-like DNA-binding domains"/>
    <property type="match status" value="1"/>
</dbReference>
<evidence type="ECO:0000259" key="1">
    <source>
        <dbReference type="PROSITE" id="PS50943"/>
    </source>
</evidence>
<sequence>MPADPPSTRALAARRRVGIRIRDARLWANLTQESLAERVGLDRKTIYRIELGTIGARLDWLVDLADALGMPLADIVRD</sequence>
<accession>A0ABS3WRY1</accession>
<dbReference type="SMART" id="SM00530">
    <property type="entry name" value="HTH_XRE"/>
    <property type="match status" value="1"/>
</dbReference>
<dbReference type="InterPro" id="IPR001387">
    <property type="entry name" value="Cro/C1-type_HTH"/>
</dbReference>
<comment type="caution">
    <text evidence="2">The sequence shown here is derived from an EMBL/GenBank/DDBJ whole genome shotgun (WGS) entry which is preliminary data.</text>
</comment>
<protein>
    <submittedName>
        <fullName evidence="2">Helix-turn-helix transcriptional regulator</fullName>
    </submittedName>
</protein>
<reference evidence="2 3" key="1">
    <citation type="submission" date="2021-02" db="EMBL/GenBank/DDBJ databases">
        <title>Streptomyces spirodelae sp. nov., isolated from duckweed.</title>
        <authorList>
            <person name="Saimee Y."/>
            <person name="Duangmal K."/>
        </authorList>
    </citation>
    <scope>NUCLEOTIDE SEQUENCE [LARGE SCALE GENOMIC DNA]</scope>
    <source>
        <strain evidence="2 3">DW4-2</strain>
    </source>
</reference>
<feature type="domain" description="HTH cro/C1-type" evidence="1">
    <location>
        <begin position="21"/>
        <end position="75"/>
    </location>
</feature>
<organism evidence="2 3">
    <name type="scientific">Streptomyces spirodelae</name>
    <dbReference type="NCBI Taxonomy" id="2812904"/>
    <lineage>
        <taxon>Bacteria</taxon>
        <taxon>Bacillati</taxon>
        <taxon>Actinomycetota</taxon>
        <taxon>Actinomycetes</taxon>
        <taxon>Kitasatosporales</taxon>
        <taxon>Streptomycetaceae</taxon>
        <taxon>Streptomyces</taxon>
    </lineage>
</organism>
<dbReference type="InterPro" id="IPR010982">
    <property type="entry name" value="Lambda_DNA-bd_dom_sf"/>
</dbReference>
<evidence type="ECO:0000313" key="2">
    <source>
        <dbReference type="EMBL" id="MBO8185884.1"/>
    </source>
</evidence>
<dbReference type="PROSITE" id="PS50943">
    <property type="entry name" value="HTH_CROC1"/>
    <property type="match status" value="1"/>
</dbReference>
<dbReference type="Proteomes" id="UP001518976">
    <property type="component" value="Unassembled WGS sequence"/>
</dbReference>
<dbReference type="CDD" id="cd00093">
    <property type="entry name" value="HTH_XRE"/>
    <property type="match status" value="1"/>
</dbReference>
<proteinExistence type="predicted"/>
<dbReference type="EMBL" id="JAFFZN010000007">
    <property type="protein sequence ID" value="MBO8185884.1"/>
    <property type="molecule type" value="Genomic_DNA"/>
</dbReference>
<dbReference type="RefSeq" id="WP_209264686.1">
    <property type="nucleotide sequence ID" value="NZ_JAFFZN010000007.1"/>
</dbReference>
<keyword evidence="3" id="KW-1185">Reference proteome</keyword>
<dbReference type="Pfam" id="PF13560">
    <property type="entry name" value="HTH_31"/>
    <property type="match status" value="1"/>
</dbReference>